<dbReference type="OrthoDB" id="533763at2759"/>
<dbReference type="InterPro" id="IPR041243">
    <property type="entry name" value="STI1/HOP_DP"/>
</dbReference>
<evidence type="ECO:0000256" key="5">
    <source>
        <dbReference type="PROSITE-ProRule" id="PRU00339"/>
    </source>
</evidence>
<sequence length="388" mass="43192">MLPPQLLKDAERFVSILKSDPELLHRPELKFLKDYLLSLGATIPPPCSSHVPPSAEPKCDAKADESPDEPESEESELDFDTTDVIEEEPDEPQPMGDDSVEVTEEMADKADEKRAEAQAKFADGDFEAAASLFTESILANPTRAVTFARRAACYYKLKKPASAIRDCDKAISLNPDSAAAFKWRGFANKALGRWEAAYLDLQTSLKLDYSDDAYEAMKAVEPNYQRIHAHKLKWERKREERKYKELKKARDARQKAYEESKRQEAQSEFQMPGGGMPGQMPAGMQDMFGKIFSDPEMMAAMEDPELQAAFAQGMSNPSAFSAAAKNPKFANLLKKMKEKINVPGEEERPSAAPGGDGEHILAVIELSLLRWCSTRCLLVSSSPSLDLF</sequence>
<name>A0A0R3U927_MESCO</name>
<proteinExistence type="inferred from homology"/>
<keyword evidence="2" id="KW-0677">Repeat</keyword>
<dbReference type="FunFam" id="1.25.40.10:FF:000112">
    <property type="entry name" value="FAM10 family protein"/>
    <property type="match status" value="1"/>
</dbReference>
<dbReference type="PANTHER" id="PTHR45883:SF2">
    <property type="entry name" value="HSC70-INTERACTING PROTEIN"/>
    <property type="match status" value="1"/>
</dbReference>
<dbReference type="InterPro" id="IPR011990">
    <property type="entry name" value="TPR-like_helical_dom_sf"/>
</dbReference>
<comment type="function">
    <text evidence="4">One HIP oligomer binds the ATPase domains of at least two HSC70 molecules dependent on activation of the HSC70 ATPase by HSP40. Stabilizes the ADP state of HSC70 that has a high affinity for substrate protein. Through its own chaperone activity, it may contribute to the interaction of HSC70 with various target proteins.</text>
</comment>
<feature type="compositionally biased region" description="Acidic residues" evidence="6">
    <location>
        <begin position="66"/>
        <end position="91"/>
    </location>
</feature>
<protein>
    <recommendedName>
        <fullName evidence="7">STI1 domain-containing protein</fullName>
    </recommendedName>
</protein>
<dbReference type="InterPro" id="IPR006636">
    <property type="entry name" value="STI1_HS-bd"/>
</dbReference>
<feature type="repeat" description="TPR" evidence="5">
    <location>
        <begin position="144"/>
        <end position="177"/>
    </location>
</feature>
<dbReference type="Gene3D" id="1.10.260.100">
    <property type="match status" value="1"/>
</dbReference>
<dbReference type="Pfam" id="PF18253">
    <property type="entry name" value="HipN"/>
    <property type="match status" value="1"/>
</dbReference>
<evidence type="ECO:0000256" key="3">
    <source>
        <dbReference type="ARBA" id="ARBA00022803"/>
    </source>
</evidence>
<dbReference type="Gene3D" id="1.25.40.10">
    <property type="entry name" value="Tetratricopeptide repeat domain"/>
    <property type="match status" value="1"/>
</dbReference>
<keyword evidence="9" id="KW-1185">Reference proteome</keyword>
<dbReference type="CDD" id="cd14438">
    <property type="entry name" value="Hip_N"/>
    <property type="match status" value="1"/>
</dbReference>
<dbReference type="PANTHER" id="PTHR45883">
    <property type="entry name" value="HSC70-INTERACTING PROTEIN"/>
    <property type="match status" value="1"/>
</dbReference>
<dbReference type="SMART" id="SM00727">
    <property type="entry name" value="STI1"/>
    <property type="match status" value="1"/>
</dbReference>
<reference evidence="8 9" key="1">
    <citation type="submission" date="2018-10" db="EMBL/GenBank/DDBJ databases">
        <authorList>
            <consortium name="Pathogen Informatics"/>
        </authorList>
    </citation>
    <scope>NUCLEOTIDE SEQUENCE [LARGE SCALE GENOMIC DNA]</scope>
</reference>
<dbReference type="InterPro" id="IPR019734">
    <property type="entry name" value="TPR_rpt"/>
</dbReference>
<feature type="domain" description="STI1" evidence="7">
    <location>
        <begin position="294"/>
        <end position="333"/>
    </location>
</feature>
<dbReference type="Gene3D" id="6.10.250.3420">
    <property type="match status" value="1"/>
</dbReference>
<dbReference type="STRING" id="53468.A0A0R3U927"/>
<dbReference type="EMBL" id="UXSR01000771">
    <property type="protein sequence ID" value="VDD77415.1"/>
    <property type="molecule type" value="Genomic_DNA"/>
</dbReference>
<gene>
    <name evidence="8" type="ORF">MCOS_LOCUS3418</name>
</gene>
<keyword evidence="3 5" id="KW-0802">TPR repeat</keyword>
<evidence type="ECO:0000256" key="4">
    <source>
        <dbReference type="ARBA" id="ARBA00037033"/>
    </source>
</evidence>
<feature type="compositionally biased region" description="Basic and acidic residues" evidence="6">
    <location>
        <begin position="247"/>
        <end position="265"/>
    </location>
</feature>
<dbReference type="InterPro" id="IPR034649">
    <property type="entry name" value="Hip_N"/>
</dbReference>
<dbReference type="SUPFAM" id="SSF48452">
    <property type="entry name" value="TPR-like"/>
    <property type="match status" value="1"/>
</dbReference>
<evidence type="ECO:0000259" key="7">
    <source>
        <dbReference type="SMART" id="SM00727"/>
    </source>
</evidence>
<accession>A0A0R3U927</accession>
<evidence type="ECO:0000256" key="2">
    <source>
        <dbReference type="ARBA" id="ARBA00022737"/>
    </source>
</evidence>
<evidence type="ECO:0000256" key="1">
    <source>
        <dbReference type="ARBA" id="ARBA00009015"/>
    </source>
</evidence>
<evidence type="ECO:0000313" key="9">
    <source>
        <dbReference type="Proteomes" id="UP000267029"/>
    </source>
</evidence>
<dbReference type="GO" id="GO:0046983">
    <property type="term" value="F:protein dimerization activity"/>
    <property type="evidence" value="ECO:0007669"/>
    <property type="project" value="InterPro"/>
</dbReference>
<dbReference type="Pfam" id="PF00515">
    <property type="entry name" value="TPR_1"/>
    <property type="match status" value="1"/>
</dbReference>
<dbReference type="Pfam" id="PF17830">
    <property type="entry name" value="STI1-HOP_DP"/>
    <property type="match status" value="1"/>
</dbReference>
<dbReference type="AlphaFoldDB" id="A0A0R3U927"/>
<comment type="similarity">
    <text evidence="1">Belongs to the FAM10 family.</text>
</comment>
<evidence type="ECO:0000256" key="6">
    <source>
        <dbReference type="SAM" id="MobiDB-lite"/>
    </source>
</evidence>
<dbReference type="Proteomes" id="UP000267029">
    <property type="component" value="Unassembled WGS sequence"/>
</dbReference>
<organism evidence="8 9">
    <name type="scientific">Mesocestoides corti</name>
    <name type="common">Flatworm</name>
    <dbReference type="NCBI Taxonomy" id="53468"/>
    <lineage>
        <taxon>Eukaryota</taxon>
        <taxon>Metazoa</taxon>
        <taxon>Spiralia</taxon>
        <taxon>Lophotrochozoa</taxon>
        <taxon>Platyhelminthes</taxon>
        <taxon>Cestoda</taxon>
        <taxon>Eucestoda</taxon>
        <taxon>Cyclophyllidea</taxon>
        <taxon>Mesocestoididae</taxon>
        <taxon>Mesocestoides</taxon>
    </lineage>
</organism>
<feature type="region of interest" description="Disordered" evidence="6">
    <location>
        <begin position="44"/>
        <end position="103"/>
    </location>
</feature>
<feature type="region of interest" description="Disordered" evidence="6">
    <location>
        <begin position="247"/>
        <end position="273"/>
    </location>
</feature>
<dbReference type="PROSITE" id="PS50005">
    <property type="entry name" value="TPR"/>
    <property type="match status" value="1"/>
</dbReference>
<dbReference type="GO" id="GO:0030544">
    <property type="term" value="F:Hsp70 protein binding"/>
    <property type="evidence" value="ECO:0007669"/>
    <property type="project" value="TreeGrafter"/>
</dbReference>
<dbReference type="SMART" id="SM00028">
    <property type="entry name" value="TPR"/>
    <property type="match status" value="3"/>
</dbReference>
<evidence type="ECO:0000313" key="8">
    <source>
        <dbReference type="EMBL" id="VDD77415.1"/>
    </source>
</evidence>